<evidence type="ECO:0000259" key="4">
    <source>
        <dbReference type="Pfam" id="PF09118"/>
    </source>
</evidence>
<evidence type="ECO:0000256" key="1">
    <source>
        <dbReference type="ARBA" id="ARBA00022729"/>
    </source>
</evidence>
<feature type="signal peptide" evidence="2">
    <location>
        <begin position="1"/>
        <end position="24"/>
    </location>
</feature>
<sequence length="553" mass="60477">MKTPSLDLLIFIIIILSLAGGSHAAASGGAWQLLQRSTGVSAMHMQLLHNDRVIIFDRTDFGPSNISLPGGKCRHDDRDTVLKVDCTAHSVEYDVVGNTFRPLMILTDTWCSSGTVHPDGYLVQTGGFNDGDTAVRTIQPCTDVGGSCDWSEIPNGLAVRRWYASNQILPDGRAIIVGGRRQFNYEFYPKSNGAAGGANYIPLRFLVETRDNPEENNLYPFTHLNIDGNLFIFANNRAILLNYKTNTVVRTYPPMPGGDPRNYPSTGSSVLLPIRPHSKEAEVLVCGGAPKGSFDKASKYGTFVAALDTCGRIRITDESPSWAMETMPTSRTMGDMVLLPSGLEVLIVNGVASGTAGWELGRNPVVTPVVYRHFNPAGRRFAVQAAASRPRLYHSSAVLVRDGRVLVGGSNPHVYYNFSGVEYPTDLSLEAYSPEYLGEEYSELRARLIILGDEVIMYLKYASSVRLRFSVRELSKSGVSVTMVAPAFATHSFSMNQRLLFLESGRPAPVDGNYYEIVAVAPESGLLAPPGYYMMFLVNGGVPCEEGIWVHIQ</sequence>
<reference evidence="5" key="1">
    <citation type="submission" date="2021-03" db="EMBL/GenBank/DDBJ databases">
        <authorList>
            <person name="Li Z."/>
            <person name="Yang C."/>
        </authorList>
    </citation>
    <scope>NUCLEOTIDE SEQUENCE</scope>
    <source>
        <strain evidence="5">Dzin_1.0</strain>
        <tissue evidence="5">Leaf</tissue>
    </source>
</reference>
<dbReference type="PANTHER" id="PTHR32208">
    <property type="entry name" value="SECRETED PROTEIN-RELATED"/>
    <property type="match status" value="1"/>
</dbReference>
<evidence type="ECO:0000313" key="5">
    <source>
        <dbReference type="EMBL" id="KAJ0968658.1"/>
    </source>
</evidence>
<dbReference type="Gene3D" id="2.130.10.80">
    <property type="entry name" value="Galactose oxidase/kelch, beta-propeller"/>
    <property type="match status" value="1"/>
</dbReference>
<keyword evidence="6" id="KW-1185">Reference proteome</keyword>
<evidence type="ECO:0000259" key="3">
    <source>
        <dbReference type="Pfam" id="PF07250"/>
    </source>
</evidence>
<evidence type="ECO:0008006" key="7">
    <source>
        <dbReference type="Google" id="ProtNLM"/>
    </source>
</evidence>
<dbReference type="SUPFAM" id="SSF50965">
    <property type="entry name" value="Galactose oxidase, central domain"/>
    <property type="match status" value="1"/>
</dbReference>
<reference evidence="5" key="2">
    <citation type="journal article" date="2022" name="Hortic Res">
        <title>The genome of Dioscorea zingiberensis sheds light on the biosynthesis, origin and evolution of the medicinally important diosgenin saponins.</title>
        <authorList>
            <person name="Li Y."/>
            <person name="Tan C."/>
            <person name="Li Z."/>
            <person name="Guo J."/>
            <person name="Li S."/>
            <person name="Chen X."/>
            <person name="Wang C."/>
            <person name="Dai X."/>
            <person name="Yang H."/>
            <person name="Song W."/>
            <person name="Hou L."/>
            <person name="Xu J."/>
            <person name="Tong Z."/>
            <person name="Xu A."/>
            <person name="Yuan X."/>
            <person name="Wang W."/>
            <person name="Yang Q."/>
            <person name="Chen L."/>
            <person name="Sun Z."/>
            <person name="Wang K."/>
            <person name="Pan B."/>
            <person name="Chen J."/>
            <person name="Bao Y."/>
            <person name="Liu F."/>
            <person name="Qi X."/>
            <person name="Gang D.R."/>
            <person name="Wen J."/>
            <person name="Li J."/>
        </authorList>
    </citation>
    <scope>NUCLEOTIDE SEQUENCE</scope>
    <source>
        <strain evidence="5">Dzin_1.0</strain>
    </source>
</reference>
<dbReference type="InterPro" id="IPR015202">
    <property type="entry name" value="GO-like_E_set"/>
</dbReference>
<dbReference type="SUPFAM" id="SSF81296">
    <property type="entry name" value="E set domains"/>
    <property type="match status" value="1"/>
</dbReference>
<dbReference type="InterPro" id="IPR013783">
    <property type="entry name" value="Ig-like_fold"/>
</dbReference>
<feature type="domain" description="Glyoxal oxidase N-terminal" evidence="3">
    <location>
        <begin position="43"/>
        <end position="436"/>
    </location>
</feature>
<protein>
    <recommendedName>
        <fullName evidence="7">Galactose oxidase</fullName>
    </recommendedName>
</protein>
<dbReference type="InterPro" id="IPR014756">
    <property type="entry name" value="Ig_E-set"/>
</dbReference>
<dbReference type="InterPro" id="IPR009880">
    <property type="entry name" value="Glyoxal_oxidase_N"/>
</dbReference>
<dbReference type="EMBL" id="JAGGNH010000007">
    <property type="protein sequence ID" value="KAJ0968658.1"/>
    <property type="molecule type" value="Genomic_DNA"/>
</dbReference>
<dbReference type="Proteomes" id="UP001085076">
    <property type="component" value="Miscellaneous, Linkage group lg07"/>
</dbReference>
<accession>A0A9D5HA53</accession>
<dbReference type="InterPro" id="IPR011043">
    <property type="entry name" value="Gal_Oxase/kelch_b-propeller"/>
</dbReference>
<name>A0A9D5HA53_9LILI</name>
<evidence type="ECO:0000256" key="2">
    <source>
        <dbReference type="SAM" id="SignalP"/>
    </source>
</evidence>
<organism evidence="5 6">
    <name type="scientific">Dioscorea zingiberensis</name>
    <dbReference type="NCBI Taxonomy" id="325984"/>
    <lineage>
        <taxon>Eukaryota</taxon>
        <taxon>Viridiplantae</taxon>
        <taxon>Streptophyta</taxon>
        <taxon>Embryophyta</taxon>
        <taxon>Tracheophyta</taxon>
        <taxon>Spermatophyta</taxon>
        <taxon>Magnoliopsida</taxon>
        <taxon>Liliopsida</taxon>
        <taxon>Dioscoreales</taxon>
        <taxon>Dioscoreaceae</taxon>
        <taxon>Dioscorea</taxon>
    </lineage>
</organism>
<dbReference type="Pfam" id="PF07250">
    <property type="entry name" value="Glyoxal_oxid_N"/>
    <property type="match status" value="1"/>
</dbReference>
<dbReference type="OrthoDB" id="2019572at2759"/>
<keyword evidence="1 2" id="KW-0732">Signal</keyword>
<dbReference type="Gene3D" id="2.60.40.10">
    <property type="entry name" value="Immunoglobulins"/>
    <property type="match status" value="1"/>
</dbReference>
<proteinExistence type="predicted"/>
<dbReference type="AlphaFoldDB" id="A0A9D5HA53"/>
<evidence type="ECO:0000313" key="6">
    <source>
        <dbReference type="Proteomes" id="UP001085076"/>
    </source>
</evidence>
<dbReference type="CDD" id="cd02851">
    <property type="entry name" value="E_set_GO_C"/>
    <property type="match status" value="1"/>
</dbReference>
<comment type="caution">
    <text evidence="5">The sequence shown here is derived from an EMBL/GenBank/DDBJ whole genome shotgun (WGS) entry which is preliminary data.</text>
</comment>
<feature type="domain" description="Galactose oxidase-like Early set" evidence="4">
    <location>
        <begin position="459"/>
        <end position="552"/>
    </location>
</feature>
<gene>
    <name evidence="5" type="ORF">J5N97_025575</name>
</gene>
<feature type="chain" id="PRO_5038560467" description="Galactose oxidase" evidence="2">
    <location>
        <begin position="25"/>
        <end position="553"/>
    </location>
</feature>
<dbReference type="InterPro" id="IPR037293">
    <property type="entry name" value="Gal_Oxidase_central_sf"/>
</dbReference>
<dbReference type="Pfam" id="PF09118">
    <property type="entry name" value="GO-like_E_set"/>
    <property type="match status" value="1"/>
</dbReference>
<dbReference type="PANTHER" id="PTHR32208:SF62">
    <property type="entry name" value="OXIDASE, PUTATIVE, EXPRESSED-RELATED"/>
    <property type="match status" value="1"/>
</dbReference>